<feature type="domain" description="Transcription initiation factor IIA gamma subunit N-terminal" evidence="9">
    <location>
        <begin position="4"/>
        <end position="50"/>
    </location>
</feature>
<name>A0A9W8CKB9_9FUNG</name>
<comment type="caution">
    <text evidence="11">The sequence shown here is derived from an EMBL/GenBank/DDBJ whole genome shotgun (WGS) entry which is preliminary data.</text>
</comment>
<evidence type="ECO:0000256" key="1">
    <source>
        <dbReference type="ARBA" id="ARBA00004123"/>
    </source>
</evidence>
<dbReference type="EMBL" id="JANBOH010000048">
    <property type="protein sequence ID" value="KAJ1646808.1"/>
    <property type="molecule type" value="Genomic_DNA"/>
</dbReference>
<evidence type="ECO:0000259" key="10">
    <source>
        <dbReference type="Pfam" id="PF02751"/>
    </source>
</evidence>
<dbReference type="Proteomes" id="UP001145021">
    <property type="component" value="Unassembled WGS sequence"/>
</dbReference>
<evidence type="ECO:0000256" key="7">
    <source>
        <dbReference type="ARBA" id="ARBA00024733"/>
    </source>
</evidence>
<gene>
    <name evidence="11" type="primary">toa2</name>
    <name evidence="11" type="ORF">LPJ64_001748</name>
</gene>
<dbReference type="Gene3D" id="2.30.18.10">
    <property type="entry name" value="Transcription factor IIA (TFIIA), beta-barrel domain"/>
    <property type="match status" value="1"/>
</dbReference>
<dbReference type="CDD" id="cd10145">
    <property type="entry name" value="TFIIA_gamma_N"/>
    <property type="match status" value="1"/>
</dbReference>
<evidence type="ECO:0000313" key="12">
    <source>
        <dbReference type="Proteomes" id="UP001145021"/>
    </source>
</evidence>
<comment type="subcellular location">
    <subcellularLocation>
        <location evidence="1 8">Nucleus</location>
    </subcellularLocation>
</comment>
<dbReference type="SUPFAM" id="SSF47396">
    <property type="entry name" value="Transcription factor IIA (TFIIA), alpha-helical domain"/>
    <property type="match status" value="1"/>
</dbReference>
<feature type="domain" description="Transcription initiation factor IIA gamma subunit C-terminal" evidence="10">
    <location>
        <begin position="61"/>
        <end position="102"/>
    </location>
</feature>
<dbReference type="Pfam" id="PF02268">
    <property type="entry name" value="TFIIA_gamma_N"/>
    <property type="match status" value="1"/>
</dbReference>
<dbReference type="InterPro" id="IPR009083">
    <property type="entry name" value="TFIIA_a-hlx"/>
</dbReference>
<dbReference type="Pfam" id="PF02751">
    <property type="entry name" value="TFIIA_gamma_C"/>
    <property type="match status" value="1"/>
</dbReference>
<dbReference type="GO" id="GO:0006367">
    <property type="term" value="P:transcription initiation at RNA polymerase II promoter"/>
    <property type="evidence" value="ECO:0007669"/>
    <property type="project" value="InterPro"/>
</dbReference>
<keyword evidence="4 8" id="KW-0805">Transcription regulation</keyword>
<dbReference type="CDD" id="cd10014">
    <property type="entry name" value="TFIIA_gamma_C"/>
    <property type="match status" value="1"/>
</dbReference>
<comment type="function">
    <text evidence="7">TFIIA is a component of the transcription machinery of RNA polymerase II and plays an important role in transcriptional activation. TFIIA in a complex with TBP mediates transcriptional activity.</text>
</comment>
<evidence type="ECO:0000256" key="2">
    <source>
        <dbReference type="ARBA" id="ARBA00007675"/>
    </source>
</evidence>
<evidence type="ECO:0000313" key="11">
    <source>
        <dbReference type="EMBL" id="KAJ1646808.1"/>
    </source>
</evidence>
<proteinExistence type="inferred from homology"/>
<dbReference type="InterPro" id="IPR015872">
    <property type="entry name" value="TFIIA_gsu_N"/>
</dbReference>
<evidence type="ECO:0000256" key="5">
    <source>
        <dbReference type="ARBA" id="ARBA00023163"/>
    </source>
</evidence>
<dbReference type="PANTHER" id="PTHR10966">
    <property type="entry name" value="TRANSCRIPTION INITIATION FACTOR IIA SUBUNIT 2"/>
    <property type="match status" value="1"/>
</dbReference>
<keyword evidence="6 8" id="KW-0539">Nucleus</keyword>
<dbReference type="InterPro" id="IPR009088">
    <property type="entry name" value="TFIIA_b-brl"/>
</dbReference>
<evidence type="ECO:0000259" key="9">
    <source>
        <dbReference type="Pfam" id="PF02268"/>
    </source>
</evidence>
<evidence type="ECO:0000256" key="8">
    <source>
        <dbReference type="PIRNR" id="PIRNR009415"/>
    </source>
</evidence>
<keyword evidence="5 8" id="KW-0804">Transcription</keyword>
<protein>
    <recommendedName>
        <fullName evidence="3 8">Transcription initiation factor IIA subunit 2</fullName>
    </recommendedName>
</protein>
<evidence type="ECO:0000256" key="3">
    <source>
        <dbReference type="ARBA" id="ARBA00019928"/>
    </source>
</evidence>
<dbReference type="GO" id="GO:0005672">
    <property type="term" value="C:transcription factor TFIIA complex"/>
    <property type="evidence" value="ECO:0007669"/>
    <property type="project" value="InterPro"/>
</dbReference>
<dbReference type="InterPro" id="IPR015871">
    <property type="entry name" value="TFIIA_gsu_C"/>
</dbReference>
<evidence type="ECO:0000256" key="6">
    <source>
        <dbReference type="ARBA" id="ARBA00023242"/>
    </source>
</evidence>
<organism evidence="11 12">
    <name type="scientific">Coemansia asiatica</name>
    <dbReference type="NCBI Taxonomy" id="1052880"/>
    <lineage>
        <taxon>Eukaryota</taxon>
        <taxon>Fungi</taxon>
        <taxon>Fungi incertae sedis</taxon>
        <taxon>Zoopagomycota</taxon>
        <taxon>Kickxellomycotina</taxon>
        <taxon>Kickxellomycetes</taxon>
        <taxon>Kickxellales</taxon>
        <taxon>Kickxellaceae</taxon>
        <taxon>Coemansia</taxon>
    </lineage>
</organism>
<comment type="similarity">
    <text evidence="2 8">Belongs to the TFIIA subunit 2 family.</text>
</comment>
<dbReference type="InterPro" id="IPR003194">
    <property type="entry name" value="TFIIA_gsu"/>
</dbReference>
<sequence>MPSYYELYRRSTLGMALTDSLDELIQAGHITPQLAIQVLGQFDKSISEALSSKVKAKAVIKGNLRTYRFCDDVWTFIIKSPNFKFDHDSTSADKVIIVACNARRPGE</sequence>
<dbReference type="FunFam" id="1.10.287.190:FF:000001">
    <property type="entry name" value="Transcription initiation factor IIA subunit 2"/>
    <property type="match status" value="1"/>
</dbReference>
<keyword evidence="12" id="KW-1185">Reference proteome</keyword>
<evidence type="ECO:0000256" key="4">
    <source>
        <dbReference type="ARBA" id="ARBA00023015"/>
    </source>
</evidence>
<dbReference type="AlphaFoldDB" id="A0A9W8CKB9"/>
<reference evidence="11" key="1">
    <citation type="submission" date="2022-07" db="EMBL/GenBank/DDBJ databases">
        <title>Phylogenomic reconstructions and comparative analyses of Kickxellomycotina fungi.</title>
        <authorList>
            <person name="Reynolds N.K."/>
            <person name="Stajich J.E."/>
            <person name="Barry K."/>
            <person name="Grigoriev I.V."/>
            <person name="Crous P."/>
            <person name="Smith M.E."/>
        </authorList>
    </citation>
    <scope>NUCLEOTIDE SEQUENCE</scope>
    <source>
        <strain evidence="11">NBRC 105413</strain>
    </source>
</reference>
<dbReference type="Gene3D" id="1.10.287.190">
    <property type="entry name" value="Transcription factor IIA gamma subunit, alpha-helical domain"/>
    <property type="match status" value="1"/>
</dbReference>
<dbReference type="PIRSF" id="PIRSF009415">
    <property type="entry name" value="Hum_TFIIA_gamma"/>
    <property type="match status" value="1"/>
</dbReference>
<accession>A0A9W8CKB9</accession>
<dbReference type="SUPFAM" id="SSF50784">
    <property type="entry name" value="Transcription factor IIA (TFIIA), beta-barrel domain"/>
    <property type="match status" value="1"/>
</dbReference>